<comment type="similarity">
    <text evidence="6">Belongs to the formate--tetrahydrofolate ligase family.</text>
</comment>
<keyword evidence="4 6" id="KW-0547">Nucleotide-binding</keyword>
<protein>
    <recommendedName>
        <fullName evidence="6">Formate--tetrahydrofolate ligase</fullName>
        <ecNumber evidence="6">6.3.4.3</ecNumber>
    </recommendedName>
    <alternativeName>
        <fullName evidence="6">Formyltetrahydrofolate synthetase</fullName>
        <shortName evidence="6">FHS</shortName>
        <shortName evidence="6">FTHFS</shortName>
    </alternativeName>
</protein>
<feature type="binding site" evidence="6">
    <location>
        <begin position="74"/>
        <end position="81"/>
    </location>
    <ligand>
        <name>ATP</name>
        <dbReference type="ChEBI" id="CHEBI:30616"/>
    </ligand>
</feature>
<dbReference type="InterPro" id="IPR027417">
    <property type="entry name" value="P-loop_NTPase"/>
</dbReference>
<dbReference type="Gene3D" id="3.40.50.300">
    <property type="entry name" value="P-loop containing nucleotide triphosphate hydrolases"/>
    <property type="match status" value="1"/>
</dbReference>
<dbReference type="GO" id="GO:0035999">
    <property type="term" value="P:tetrahydrofolate interconversion"/>
    <property type="evidence" value="ECO:0007669"/>
    <property type="project" value="UniProtKB-UniRule"/>
</dbReference>
<dbReference type="Pfam" id="PF01268">
    <property type="entry name" value="FTHFS"/>
    <property type="match status" value="1"/>
</dbReference>
<evidence type="ECO:0000313" key="7">
    <source>
        <dbReference type="EMBL" id="HGG99612.1"/>
    </source>
</evidence>
<dbReference type="HAMAP" id="MF_01543">
    <property type="entry name" value="FTHFS"/>
    <property type="match status" value="1"/>
</dbReference>
<dbReference type="GO" id="GO:0004329">
    <property type="term" value="F:formate-tetrahydrofolate ligase activity"/>
    <property type="evidence" value="ECO:0007669"/>
    <property type="project" value="UniProtKB-UniRule"/>
</dbReference>
<dbReference type="Gene3D" id="3.30.1510.10">
    <property type="entry name" value="Domain 2, N(10)-formyltetrahydrofolate synthetase"/>
    <property type="match status" value="1"/>
</dbReference>
<keyword evidence="2 6" id="KW-0554">One-carbon metabolism</keyword>
<evidence type="ECO:0000256" key="4">
    <source>
        <dbReference type="ARBA" id="ARBA00022741"/>
    </source>
</evidence>
<gene>
    <name evidence="6" type="primary">fhs</name>
    <name evidence="7" type="ORF">ENV75_04080</name>
</gene>
<evidence type="ECO:0000256" key="2">
    <source>
        <dbReference type="ARBA" id="ARBA00022563"/>
    </source>
</evidence>
<keyword evidence="5 6" id="KW-0067">ATP-binding</keyword>
<comment type="caution">
    <text evidence="7">The sequence shown here is derived from an EMBL/GenBank/DDBJ whole genome shotgun (WGS) entry which is preliminary data.</text>
</comment>
<dbReference type="NCBIfam" id="NF010032">
    <property type="entry name" value="PRK13507.1"/>
    <property type="match status" value="1"/>
</dbReference>
<evidence type="ECO:0000256" key="5">
    <source>
        <dbReference type="ARBA" id="ARBA00022840"/>
    </source>
</evidence>
<evidence type="ECO:0000256" key="1">
    <source>
        <dbReference type="ARBA" id="ARBA00004777"/>
    </source>
</evidence>
<reference evidence="7" key="1">
    <citation type="journal article" date="2020" name="mSystems">
        <title>Genome- and Community-Level Interaction Insights into Carbon Utilization and Element Cycling Functions of Hydrothermarchaeota in Hydrothermal Sediment.</title>
        <authorList>
            <person name="Zhou Z."/>
            <person name="Liu Y."/>
            <person name="Xu W."/>
            <person name="Pan J."/>
            <person name="Luo Z.H."/>
            <person name="Li M."/>
        </authorList>
    </citation>
    <scope>NUCLEOTIDE SEQUENCE [LARGE SCALE GENOMIC DNA]</scope>
    <source>
        <strain evidence="7">SpSt-788</strain>
    </source>
</reference>
<proteinExistence type="inferred from homology"/>
<dbReference type="PROSITE" id="PS00721">
    <property type="entry name" value="FTHFS_1"/>
    <property type="match status" value="1"/>
</dbReference>
<dbReference type="InterPro" id="IPR000559">
    <property type="entry name" value="Formate_THF_ligase"/>
</dbReference>
<dbReference type="InterPro" id="IPR020628">
    <property type="entry name" value="Formate_THF_ligase_CS"/>
</dbReference>
<dbReference type="SUPFAM" id="SSF52540">
    <property type="entry name" value="P-loop containing nucleoside triphosphate hydrolases"/>
    <property type="match status" value="1"/>
</dbReference>
<dbReference type="AlphaFoldDB" id="A0A7C4AJH8"/>
<dbReference type="Gene3D" id="3.10.410.10">
    <property type="entry name" value="Formyltetrahydrofolate synthetase, domain 3"/>
    <property type="match status" value="1"/>
</dbReference>
<dbReference type="EC" id="6.3.4.3" evidence="6"/>
<evidence type="ECO:0000256" key="3">
    <source>
        <dbReference type="ARBA" id="ARBA00022598"/>
    </source>
</evidence>
<dbReference type="GO" id="GO:0005524">
    <property type="term" value="F:ATP binding"/>
    <property type="evidence" value="ECO:0007669"/>
    <property type="project" value="UniProtKB-UniRule"/>
</dbReference>
<accession>A0A7C4AJH8</accession>
<evidence type="ECO:0000256" key="6">
    <source>
        <dbReference type="HAMAP-Rule" id="MF_01543"/>
    </source>
</evidence>
<name>A0A7C4AJH8_9BACT</name>
<comment type="pathway">
    <text evidence="1 6">One-carbon metabolism; tetrahydrofolate interconversion.</text>
</comment>
<keyword evidence="3 6" id="KW-0436">Ligase</keyword>
<sequence length="590" mass="64697">MLPNPVNCPDWVIAQEAEKRMKTIFELAQEVGILKEELIPHGYYIAKIDYQKLYHRVRNNPDGKYIVVTAITPTPFGEGKSTTTIGIVQALGRRGKRTSCAIRQPSTGPLMNVKGGASGGGLSQCIPRTEFSLGFTGDINAVMNAHNLAMVALTAKILHEANYSDEILNKKGLKRLDIDPKRVEMGWVIDFCAQALRKIIIGLGGKKNGIPMESRFDIAPSSELMAIVSLANDLKDLRERIGNIIVAYSKSDNPVTTEDLEVAGAMTALMLPAINPNLIQTIEGQPVFVHTSPFANIAIGQSSIVADKIGLKLSEYHVTESGFGADIGFEKFWNIKCRYSGLKPDAAVIVATLRALKYHGADRGASKIVTGNPLPKEYFEKNIRWLEKGIENLFHHIQIVKKAGINPVVCINKFYSDTPEELEFVKKACEESGIPAAISEHWEKGGQGGLELADILIEACKNKSKFDFLYDVTLPHISRIEVIAREVYGADSVEFSSKALEKLKVINSDNDYSDFAICIAKTHLSISDNPELRGVPKSWQLSVKDVLIFKGAKLIVPVAGDISLMPGTSSNPNFRKIDIDLQTGKVKGIP</sequence>
<dbReference type="CDD" id="cd00477">
    <property type="entry name" value="FTHFS"/>
    <property type="match status" value="1"/>
</dbReference>
<dbReference type="EMBL" id="DTHO01000044">
    <property type="protein sequence ID" value="HGG99612.1"/>
    <property type="molecule type" value="Genomic_DNA"/>
</dbReference>
<comment type="catalytic activity">
    <reaction evidence="6">
        <text>(6S)-5,6,7,8-tetrahydrofolate + formate + ATP = (6R)-10-formyltetrahydrofolate + ADP + phosphate</text>
        <dbReference type="Rhea" id="RHEA:20221"/>
        <dbReference type="ChEBI" id="CHEBI:15740"/>
        <dbReference type="ChEBI" id="CHEBI:30616"/>
        <dbReference type="ChEBI" id="CHEBI:43474"/>
        <dbReference type="ChEBI" id="CHEBI:57453"/>
        <dbReference type="ChEBI" id="CHEBI:195366"/>
        <dbReference type="ChEBI" id="CHEBI:456216"/>
        <dbReference type="EC" id="6.3.4.3"/>
    </reaction>
</comment>
<dbReference type="UniPathway" id="UPA00193"/>
<organism evidence="7">
    <name type="scientific">Thermodesulfovibrio aggregans</name>
    <dbReference type="NCBI Taxonomy" id="86166"/>
    <lineage>
        <taxon>Bacteria</taxon>
        <taxon>Pseudomonadati</taxon>
        <taxon>Nitrospirota</taxon>
        <taxon>Thermodesulfovibrionia</taxon>
        <taxon>Thermodesulfovibrionales</taxon>
        <taxon>Thermodesulfovibrionaceae</taxon>
        <taxon>Thermodesulfovibrio</taxon>
    </lineage>
</organism>